<organism evidence="1 2">
    <name type="scientific">Corchorus olitorius</name>
    <dbReference type="NCBI Taxonomy" id="93759"/>
    <lineage>
        <taxon>Eukaryota</taxon>
        <taxon>Viridiplantae</taxon>
        <taxon>Streptophyta</taxon>
        <taxon>Embryophyta</taxon>
        <taxon>Tracheophyta</taxon>
        <taxon>Spermatophyta</taxon>
        <taxon>Magnoliopsida</taxon>
        <taxon>eudicotyledons</taxon>
        <taxon>Gunneridae</taxon>
        <taxon>Pentapetalae</taxon>
        <taxon>rosids</taxon>
        <taxon>malvids</taxon>
        <taxon>Malvales</taxon>
        <taxon>Malvaceae</taxon>
        <taxon>Grewioideae</taxon>
        <taxon>Apeibeae</taxon>
        <taxon>Corchorus</taxon>
    </lineage>
</organism>
<keyword evidence="2" id="KW-1185">Reference proteome</keyword>
<dbReference type="EMBL" id="AWUE01020458">
    <property type="protein sequence ID" value="OMO68041.1"/>
    <property type="molecule type" value="Genomic_DNA"/>
</dbReference>
<sequence length="146" mass="15909">MQVATEKRSTEKETKNDQYLYGVGSWNSKDMTKNAVLVFIPMPGMGHFLSMVNVAKLLMDLNSNLSSAVLFNNSNPDPSVSTEFDSIIATTASARIKFINLPPPPFDKDVPFFKSLANFGRSQKPSIVEAVTNIVRSVPGSPQLAG</sequence>
<dbReference type="AlphaFoldDB" id="A0A1R3HCH4"/>
<name>A0A1R3HCH4_9ROSI</name>
<evidence type="ECO:0008006" key="3">
    <source>
        <dbReference type="Google" id="ProtNLM"/>
    </source>
</evidence>
<comment type="caution">
    <text evidence="1">The sequence shown here is derived from an EMBL/GenBank/DDBJ whole genome shotgun (WGS) entry which is preliminary data.</text>
</comment>
<evidence type="ECO:0000313" key="1">
    <source>
        <dbReference type="EMBL" id="OMO68041.1"/>
    </source>
</evidence>
<proteinExistence type="predicted"/>
<reference evidence="2" key="1">
    <citation type="submission" date="2013-09" db="EMBL/GenBank/DDBJ databases">
        <title>Corchorus olitorius genome sequencing.</title>
        <authorList>
            <person name="Alam M."/>
            <person name="Haque M.S."/>
            <person name="Islam M.S."/>
            <person name="Emdad E.M."/>
            <person name="Islam M.M."/>
            <person name="Ahmed B."/>
            <person name="Halim A."/>
            <person name="Hossen Q.M.M."/>
            <person name="Hossain M.Z."/>
            <person name="Ahmed R."/>
            <person name="Khan M.M."/>
            <person name="Islam R."/>
            <person name="Rashid M.M."/>
            <person name="Khan S.A."/>
            <person name="Rahman M.S."/>
            <person name="Alam M."/>
            <person name="Yahiya A.S."/>
            <person name="Khan M.S."/>
            <person name="Azam M.S."/>
            <person name="Haque T."/>
            <person name="Lashkar M.Z.H."/>
            <person name="Akhand A.I."/>
            <person name="Morshed G."/>
            <person name="Roy S."/>
            <person name="Uddin K.S."/>
            <person name="Rabeya T."/>
            <person name="Hossain A.S."/>
            <person name="Chowdhury A."/>
            <person name="Snigdha A.R."/>
            <person name="Mortoza M.S."/>
            <person name="Matin S.A."/>
            <person name="Hoque S.M.E."/>
            <person name="Islam M.K."/>
            <person name="Roy D.K."/>
            <person name="Haider R."/>
            <person name="Moosa M.M."/>
            <person name="Elias S.M."/>
            <person name="Hasan A.M."/>
            <person name="Jahan S."/>
            <person name="Shafiuddin M."/>
            <person name="Mahmood N."/>
            <person name="Shommy N.S."/>
        </authorList>
    </citation>
    <scope>NUCLEOTIDE SEQUENCE [LARGE SCALE GENOMIC DNA]</scope>
    <source>
        <strain evidence="2">cv. O-4</strain>
    </source>
</reference>
<gene>
    <name evidence="1" type="ORF">COLO4_29928</name>
</gene>
<accession>A0A1R3HCH4</accession>
<protein>
    <recommendedName>
        <fullName evidence="3">UDP-glucuronosyl/UDP-glucosyltransferase</fullName>
    </recommendedName>
</protein>
<evidence type="ECO:0000313" key="2">
    <source>
        <dbReference type="Proteomes" id="UP000187203"/>
    </source>
</evidence>
<dbReference type="STRING" id="93759.A0A1R3HCH4"/>
<dbReference type="OrthoDB" id="5835829at2759"/>
<dbReference type="Proteomes" id="UP000187203">
    <property type="component" value="Unassembled WGS sequence"/>
</dbReference>
<dbReference type="SUPFAM" id="SSF53756">
    <property type="entry name" value="UDP-Glycosyltransferase/glycogen phosphorylase"/>
    <property type="match status" value="1"/>
</dbReference>
<dbReference type="Gene3D" id="3.40.50.2000">
    <property type="entry name" value="Glycogen Phosphorylase B"/>
    <property type="match status" value="1"/>
</dbReference>